<dbReference type="OrthoDB" id="2014825at2759"/>
<reference evidence="2" key="1">
    <citation type="journal article" date="2019" name="Curr. Biol.">
        <title>Genome Sequence of Striga asiatica Provides Insight into the Evolution of Plant Parasitism.</title>
        <authorList>
            <person name="Yoshida S."/>
            <person name="Kim S."/>
            <person name="Wafula E.K."/>
            <person name="Tanskanen J."/>
            <person name="Kim Y.M."/>
            <person name="Honaas L."/>
            <person name="Yang Z."/>
            <person name="Spallek T."/>
            <person name="Conn C.E."/>
            <person name="Ichihashi Y."/>
            <person name="Cheong K."/>
            <person name="Cui S."/>
            <person name="Der J.P."/>
            <person name="Gundlach H."/>
            <person name="Jiao Y."/>
            <person name="Hori C."/>
            <person name="Ishida J.K."/>
            <person name="Kasahara H."/>
            <person name="Kiba T."/>
            <person name="Kim M.S."/>
            <person name="Koo N."/>
            <person name="Laohavisit A."/>
            <person name="Lee Y.H."/>
            <person name="Lumba S."/>
            <person name="McCourt P."/>
            <person name="Mortimer J.C."/>
            <person name="Mutuku J.M."/>
            <person name="Nomura T."/>
            <person name="Sasaki-Sekimoto Y."/>
            <person name="Seto Y."/>
            <person name="Wang Y."/>
            <person name="Wakatake T."/>
            <person name="Sakakibara H."/>
            <person name="Demura T."/>
            <person name="Yamaguchi S."/>
            <person name="Yoneyama K."/>
            <person name="Manabe R.I."/>
            <person name="Nelson D.C."/>
            <person name="Schulman A.H."/>
            <person name="Timko M.P."/>
            <person name="dePamphilis C.W."/>
            <person name="Choi D."/>
            <person name="Shirasu K."/>
        </authorList>
    </citation>
    <scope>NUCLEOTIDE SEQUENCE [LARGE SCALE GENOMIC DNA]</scope>
    <source>
        <strain evidence="2">cv. UVA1</strain>
    </source>
</reference>
<dbReference type="GO" id="GO:0046921">
    <property type="term" value="F:alpha-(1-&gt;6)-fucosyltransferase activity"/>
    <property type="evidence" value="ECO:0007669"/>
    <property type="project" value="TreeGrafter"/>
</dbReference>
<dbReference type="PANTHER" id="PTHR13132:SF29">
    <property type="entry name" value="ALPHA-(1,6)-FUCOSYLTRANSFERASE"/>
    <property type="match status" value="1"/>
</dbReference>
<evidence type="ECO:0000313" key="2">
    <source>
        <dbReference type="Proteomes" id="UP000325081"/>
    </source>
</evidence>
<proteinExistence type="predicted"/>
<accession>A0A5A7RHF3</accession>
<gene>
    <name evidence="1" type="ORF">STAS_34369</name>
</gene>
<evidence type="ECO:0000313" key="1">
    <source>
        <dbReference type="EMBL" id="GER56632.1"/>
    </source>
</evidence>
<organism evidence="1 2">
    <name type="scientific">Striga asiatica</name>
    <name type="common">Asiatic witchweed</name>
    <name type="synonym">Buchnera asiatica</name>
    <dbReference type="NCBI Taxonomy" id="4170"/>
    <lineage>
        <taxon>Eukaryota</taxon>
        <taxon>Viridiplantae</taxon>
        <taxon>Streptophyta</taxon>
        <taxon>Embryophyta</taxon>
        <taxon>Tracheophyta</taxon>
        <taxon>Spermatophyta</taxon>
        <taxon>Magnoliopsida</taxon>
        <taxon>eudicotyledons</taxon>
        <taxon>Gunneridae</taxon>
        <taxon>Pentapetalae</taxon>
        <taxon>asterids</taxon>
        <taxon>lamiids</taxon>
        <taxon>Lamiales</taxon>
        <taxon>Orobanchaceae</taxon>
        <taxon>Buchnereae</taxon>
        <taxon>Striga</taxon>
    </lineage>
</organism>
<protein>
    <submittedName>
        <fullName evidence="1">Uncharacterized protein</fullName>
    </submittedName>
</protein>
<name>A0A5A7RHF3_STRAF</name>
<dbReference type="Proteomes" id="UP000325081">
    <property type="component" value="Unassembled WGS sequence"/>
</dbReference>
<dbReference type="EMBL" id="BKCP01012737">
    <property type="protein sequence ID" value="GER56632.1"/>
    <property type="molecule type" value="Genomic_DNA"/>
</dbReference>
<dbReference type="PANTHER" id="PTHR13132">
    <property type="entry name" value="ALPHA- 1,6 -FUCOSYLTRANSFERASE"/>
    <property type="match status" value="1"/>
</dbReference>
<dbReference type="GO" id="GO:0006487">
    <property type="term" value="P:protein N-linked glycosylation"/>
    <property type="evidence" value="ECO:0007669"/>
    <property type="project" value="TreeGrafter"/>
</dbReference>
<dbReference type="AlphaFoldDB" id="A0A5A7RHF3"/>
<keyword evidence="2" id="KW-1185">Reference proteome</keyword>
<comment type="caution">
    <text evidence="1">The sequence shown here is derived from an EMBL/GenBank/DDBJ whole genome shotgun (WGS) entry which is preliminary data.</text>
</comment>
<sequence>MTVAKTSLECRKQAYELVHDKAAWVWGSPWSSMEPTTEINRTLTAIRYLMRFQNEYTCGIMNKVRHSAFGREAAKMVHELSSENLRRTEHDMEKFLWSNHNLWVPQPLLSMHVKMGDKPCEMTFSDLKNNAFGEQSPGALPALQECVAFYRNAEILLHEREAINGEHVDGNLRIEPRSETSSNYPLVNFLMATEADFFIGALGSTWCFLIDGM</sequence>